<keyword evidence="2" id="KW-1003">Cell membrane</keyword>
<dbReference type="OrthoDB" id="2351575at2"/>
<dbReference type="PANTHER" id="PTHR23513">
    <property type="entry name" value="INTEGRAL MEMBRANE EFFLUX PROTEIN-RELATED"/>
    <property type="match status" value="1"/>
</dbReference>
<evidence type="ECO:0000256" key="1">
    <source>
        <dbReference type="ARBA" id="ARBA00004651"/>
    </source>
</evidence>
<dbReference type="GO" id="GO:0005886">
    <property type="term" value="C:plasma membrane"/>
    <property type="evidence" value="ECO:0007669"/>
    <property type="project" value="UniProtKB-SubCell"/>
</dbReference>
<comment type="subcellular location">
    <subcellularLocation>
        <location evidence="1">Cell membrane</location>
        <topology evidence="1">Multi-pass membrane protein</topology>
    </subcellularLocation>
</comment>
<dbReference type="Pfam" id="PF07690">
    <property type="entry name" value="MFS_1"/>
    <property type="match status" value="1"/>
</dbReference>
<dbReference type="RefSeq" id="WP_126991365.1">
    <property type="nucleotide sequence ID" value="NZ_JTFC01000038.1"/>
</dbReference>
<keyword evidence="4 6" id="KW-1133">Transmembrane helix</keyword>
<feature type="transmembrane region" description="Helical" evidence="6">
    <location>
        <begin position="7"/>
        <end position="31"/>
    </location>
</feature>
<feature type="transmembrane region" description="Helical" evidence="6">
    <location>
        <begin position="339"/>
        <end position="360"/>
    </location>
</feature>
<keyword evidence="3 6" id="KW-0812">Transmembrane</keyword>
<dbReference type="CDD" id="cd06173">
    <property type="entry name" value="MFS_MefA_like"/>
    <property type="match status" value="1"/>
</dbReference>
<evidence type="ECO:0000256" key="5">
    <source>
        <dbReference type="ARBA" id="ARBA00023136"/>
    </source>
</evidence>
<organism evidence="7 8">
    <name type="scientific">Candidatus Kurthia intestinigallinarum</name>
    <dbReference type="NCBI Taxonomy" id="1562256"/>
    <lineage>
        <taxon>Bacteria</taxon>
        <taxon>Bacillati</taxon>
        <taxon>Bacillota</taxon>
        <taxon>Bacilli</taxon>
        <taxon>Bacillales</taxon>
        <taxon>Caryophanaceae</taxon>
        <taxon>Kurthia</taxon>
    </lineage>
</organism>
<accession>A0A433RR61</accession>
<feature type="transmembrane region" description="Helical" evidence="6">
    <location>
        <begin position="304"/>
        <end position="327"/>
    </location>
</feature>
<evidence type="ECO:0000256" key="2">
    <source>
        <dbReference type="ARBA" id="ARBA00022475"/>
    </source>
</evidence>
<dbReference type="InterPro" id="IPR036259">
    <property type="entry name" value="MFS_trans_sf"/>
</dbReference>
<dbReference type="EMBL" id="JTFC01000038">
    <property type="protein sequence ID" value="RUS53671.1"/>
    <property type="molecule type" value="Genomic_DNA"/>
</dbReference>
<feature type="transmembrane region" description="Helical" evidence="6">
    <location>
        <begin position="162"/>
        <end position="181"/>
    </location>
</feature>
<evidence type="ECO:0000256" key="3">
    <source>
        <dbReference type="ARBA" id="ARBA00022692"/>
    </source>
</evidence>
<feature type="transmembrane region" description="Helical" evidence="6">
    <location>
        <begin position="37"/>
        <end position="58"/>
    </location>
</feature>
<dbReference type="GO" id="GO:0022857">
    <property type="term" value="F:transmembrane transporter activity"/>
    <property type="evidence" value="ECO:0007669"/>
    <property type="project" value="InterPro"/>
</dbReference>
<dbReference type="InterPro" id="IPR011701">
    <property type="entry name" value="MFS"/>
</dbReference>
<dbReference type="Gene3D" id="1.20.1250.20">
    <property type="entry name" value="MFS general substrate transporter like domains"/>
    <property type="match status" value="1"/>
</dbReference>
<gene>
    <name evidence="7" type="ORF">QI30_14665</name>
</gene>
<feature type="transmembrane region" description="Helical" evidence="6">
    <location>
        <begin position="366"/>
        <end position="387"/>
    </location>
</feature>
<dbReference type="AlphaFoldDB" id="A0A433RR61"/>
<dbReference type="Proteomes" id="UP000288623">
    <property type="component" value="Unassembled WGS sequence"/>
</dbReference>
<dbReference type="SUPFAM" id="SSF103473">
    <property type="entry name" value="MFS general substrate transporter"/>
    <property type="match status" value="1"/>
</dbReference>
<proteinExistence type="predicted"/>
<dbReference type="PANTHER" id="PTHR23513:SF19">
    <property type="entry name" value="MAJOR FACILITATOR SUPERFAMILY (MFS) PROFILE DOMAIN-CONTAINING PROTEIN"/>
    <property type="match status" value="1"/>
</dbReference>
<comment type="caution">
    <text evidence="7">The sequence shown here is derived from an EMBL/GenBank/DDBJ whole genome shotgun (WGS) entry which is preliminary data.</text>
</comment>
<keyword evidence="5 6" id="KW-0472">Membrane</keyword>
<evidence type="ECO:0000256" key="4">
    <source>
        <dbReference type="ARBA" id="ARBA00022989"/>
    </source>
</evidence>
<reference evidence="7 8" key="1">
    <citation type="submission" date="2014-11" db="EMBL/GenBank/DDBJ databases">
        <title>Genome sequence and analysis of novel Kurthia sp.</title>
        <authorList>
            <person name="Lawson J.N."/>
            <person name="Gonzalez J.E."/>
            <person name="Rinauldi L."/>
            <person name="Xuan Z."/>
            <person name="Firman A."/>
            <person name="Shaddox L."/>
            <person name="Trudeau A."/>
            <person name="Shah S."/>
            <person name="Reiman D."/>
        </authorList>
    </citation>
    <scope>NUCLEOTIDE SEQUENCE [LARGE SCALE GENOMIC DNA]</scope>
    <source>
        <strain evidence="7 8">3B1D</strain>
    </source>
</reference>
<feature type="transmembrane region" description="Helical" evidence="6">
    <location>
        <begin position="248"/>
        <end position="268"/>
    </location>
</feature>
<name>A0A433RR61_9BACL</name>
<sequence>MKKSFHFLWVSQLFANLGDVFYIVGLISILYQFNESTFTLALLPVLNMSGRMMSSSVAPFFLNRWRLKRILLVSQFLKTILLACLLFSVMTTTNLVIVCSMIFIIALLDGVALPSSEAMLPRLVTKARLIRANSFLSMLNESTRLGGWALGGLIVAMTNGSWIIMLTLALYVLSTLAIFCIKDATEFIRKETVLEKSELMEGFQIIWYNRSFRSLQILSFLSTFANVVWVAAFIYIFVDEVLQVSEAWWGYINTSFFVGLLVGASVCMKLEQYFQMNFRKWLLLSSIIIAVVMLGFSINTWPFMALVLSAAFGFVTQLQGILMASWIQVRADEQMLAKIYSAQEVLNGVAFVVATLLVGYVADFMAIQFVFIGAAILLGITACYFLYERKNFTKTLH</sequence>
<evidence type="ECO:0000256" key="6">
    <source>
        <dbReference type="SAM" id="Phobius"/>
    </source>
</evidence>
<evidence type="ECO:0000313" key="7">
    <source>
        <dbReference type="EMBL" id="RUS53671.1"/>
    </source>
</evidence>
<protein>
    <submittedName>
        <fullName evidence="7">MFS transporter</fullName>
    </submittedName>
</protein>
<evidence type="ECO:0000313" key="8">
    <source>
        <dbReference type="Proteomes" id="UP000288623"/>
    </source>
</evidence>
<feature type="transmembrane region" description="Helical" evidence="6">
    <location>
        <begin position="280"/>
        <end position="298"/>
    </location>
</feature>
<feature type="transmembrane region" description="Helical" evidence="6">
    <location>
        <begin position="217"/>
        <end position="236"/>
    </location>
</feature>
<keyword evidence="8" id="KW-1185">Reference proteome</keyword>